<keyword evidence="1" id="KW-0472">Membrane</keyword>
<feature type="transmembrane region" description="Helical" evidence="1">
    <location>
        <begin position="21"/>
        <end position="40"/>
    </location>
</feature>
<feature type="transmembrane region" description="Helical" evidence="1">
    <location>
        <begin position="146"/>
        <end position="164"/>
    </location>
</feature>
<sequence>MLSWTYYYPDKIHMSKNLPKILLFLSISSVLIIYLLMYHFSQNALPRNIELILNIPFAAFIISAVWIFLSWFKSVVTVNIEEVTKIASWSYTDEEWSKFLSMNDILDEKRKDKFSAYDMRMHIYNFMIIMIFIVYLNSYPELWKVIFLYAFLFEAVFYLSVYFYKKINIIPKKNSQVTIYFDEIYAGILIWTRDIVLTRRNWWIDNISYNETTDPNYIEIEYSYKYSRWWTVREYLRVPVPTYEKNAPGIIEKLINFKPSHLYG</sequence>
<feature type="transmembrane region" description="Helical" evidence="1">
    <location>
        <begin position="123"/>
        <end position="140"/>
    </location>
</feature>
<feature type="transmembrane region" description="Helical" evidence="1">
    <location>
        <begin position="52"/>
        <end position="72"/>
    </location>
</feature>
<keyword evidence="1" id="KW-0812">Transmembrane</keyword>
<dbReference type="EMBL" id="AMFJ01000322">
    <property type="protein sequence ID" value="EKE28539.1"/>
    <property type="molecule type" value="Genomic_DNA"/>
</dbReference>
<accession>K2GE73</accession>
<evidence type="ECO:0000313" key="2">
    <source>
        <dbReference type="EMBL" id="EKE28539.1"/>
    </source>
</evidence>
<reference evidence="2" key="1">
    <citation type="journal article" date="2012" name="Science">
        <title>Fermentation, hydrogen, and sulfur metabolism in multiple uncultivated bacterial phyla.</title>
        <authorList>
            <person name="Wrighton K.C."/>
            <person name="Thomas B.C."/>
            <person name="Sharon I."/>
            <person name="Miller C.S."/>
            <person name="Castelle C.J."/>
            <person name="VerBerkmoes N.C."/>
            <person name="Wilkins M.J."/>
            <person name="Hettich R.L."/>
            <person name="Lipton M.S."/>
            <person name="Williams K.H."/>
            <person name="Long P.E."/>
            <person name="Banfield J.F."/>
        </authorList>
    </citation>
    <scope>NUCLEOTIDE SEQUENCE [LARGE SCALE GENOMIC DNA]</scope>
</reference>
<gene>
    <name evidence="2" type="ORF">ACD_3C00048G0004</name>
</gene>
<dbReference type="AlphaFoldDB" id="K2GE73"/>
<comment type="caution">
    <text evidence="2">The sequence shown here is derived from an EMBL/GenBank/DDBJ whole genome shotgun (WGS) entry which is preliminary data.</text>
</comment>
<keyword evidence="1" id="KW-1133">Transmembrane helix</keyword>
<evidence type="ECO:0000256" key="1">
    <source>
        <dbReference type="SAM" id="Phobius"/>
    </source>
</evidence>
<protein>
    <submittedName>
        <fullName evidence="2">Uncharacterized protein</fullName>
    </submittedName>
</protein>
<name>K2GE73_9BACT</name>
<organism evidence="2">
    <name type="scientific">uncultured bacterium</name>
    <name type="common">gcode 4</name>
    <dbReference type="NCBI Taxonomy" id="1234023"/>
    <lineage>
        <taxon>Bacteria</taxon>
        <taxon>environmental samples</taxon>
    </lineage>
</organism>
<proteinExistence type="predicted"/>